<comment type="caution">
    <text evidence="3">The sequence shown here is derived from an EMBL/GenBank/DDBJ whole genome shotgun (WGS) entry which is preliminary data.</text>
</comment>
<dbReference type="GO" id="GO:0005634">
    <property type="term" value="C:nucleus"/>
    <property type="evidence" value="ECO:0007669"/>
    <property type="project" value="UniProtKB-SubCell"/>
</dbReference>
<dbReference type="InterPro" id="IPR018350">
    <property type="entry name" value="Transcription_factor_COE_CS"/>
</dbReference>
<keyword evidence="1" id="KW-0217">Developmental protein</keyword>
<name>A0AAW1UYW4_9CUCU</name>
<dbReference type="PROSITE" id="PS01345">
    <property type="entry name" value="COE"/>
    <property type="match status" value="1"/>
</dbReference>
<gene>
    <name evidence="3" type="ORF">WA026_009269</name>
</gene>
<proteinExistence type="inferred from homology"/>
<dbReference type="GO" id="GO:0008270">
    <property type="term" value="F:zinc ion binding"/>
    <property type="evidence" value="ECO:0007669"/>
    <property type="project" value="UniProtKB-KW"/>
</dbReference>
<sequence length="122" mass="13984">MNCISHHPFLHSSKPDSLLGGRKDIREHHQQPTNHLFARDFGNPTESLVPGLRCLRLEQLIDFCLIEYVTGRPQAIIYEGQDKNPEMCRVLLTHEIMCSRCCDKKSCGNRNETPSDPVIIDR</sequence>
<dbReference type="InterPro" id="IPR003523">
    <property type="entry name" value="Transcription_factor_COE"/>
</dbReference>
<feature type="domain" description="Transcription factor COE DNA-binding" evidence="2">
    <location>
        <begin position="55"/>
        <end position="122"/>
    </location>
</feature>
<keyword evidence="1" id="KW-0804">Transcription</keyword>
<dbReference type="Gene3D" id="2.60.40.3180">
    <property type="entry name" value="Transcription factor COE1, DNA-binding domain"/>
    <property type="match status" value="1"/>
</dbReference>
<evidence type="ECO:0000313" key="4">
    <source>
        <dbReference type="Proteomes" id="UP001431783"/>
    </source>
</evidence>
<dbReference type="AlphaFoldDB" id="A0AAW1UYW4"/>
<evidence type="ECO:0000313" key="3">
    <source>
        <dbReference type="EMBL" id="KAK9885046.1"/>
    </source>
</evidence>
<dbReference type="PANTHER" id="PTHR10747">
    <property type="entry name" value="TRANSCRIPTION FACTOR COE FAMILY MEMBER"/>
    <property type="match status" value="1"/>
</dbReference>
<reference evidence="3 4" key="1">
    <citation type="submission" date="2023-03" db="EMBL/GenBank/DDBJ databases">
        <title>Genome insight into feeding habits of ladybird beetles.</title>
        <authorList>
            <person name="Li H.-S."/>
            <person name="Huang Y.-H."/>
            <person name="Pang H."/>
        </authorList>
    </citation>
    <scope>NUCLEOTIDE SEQUENCE [LARGE SCALE GENOMIC DNA]</scope>
    <source>
        <strain evidence="3">SYSU_2023b</strain>
        <tissue evidence="3">Whole body</tissue>
    </source>
</reference>
<accession>A0AAW1UYW4</accession>
<dbReference type="Pfam" id="PF16422">
    <property type="entry name" value="COE1_DBD"/>
    <property type="match status" value="1"/>
</dbReference>
<dbReference type="GO" id="GO:0003677">
    <property type="term" value="F:DNA binding"/>
    <property type="evidence" value="ECO:0007669"/>
    <property type="project" value="UniProtKB-KW"/>
</dbReference>
<keyword evidence="4" id="KW-1185">Reference proteome</keyword>
<keyword evidence="1" id="KW-0479">Metal-binding</keyword>
<dbReference type="GO" id="GO:0006355">
    <property type="term" value="P:regulation of DNA-templated transcription"/>
    <property type="evidence" value="ECO:0007669"/>
    <property type="project" value="InterPro"/>
</dbReference>
<dbReference type="InterPro" id="IPR038173">
    <property type="entry name" value="COE_DBD_sf"/>
</dbReference>
<keyword evidence="1" id="KW-0862">Zinc</keyword>
<keyword evidence="1" id="KW-0863">Zinc-finger</keyword>
<comment type="similarity">
    <text evidence="1">Belongs to the COE family.</text>
</comment>
<protein>
    <recommendedName>
        <fullName evidence="2">Transcription factor COE DNA-binding domain-containing protein</fullName>
    </recommendedName>
</protein>
<evidence type="ECO:0000259" key="2">
    <source>
        <dbReference type="Pfam" id="PF16422"/>
    </source>
</evidence>
<comment type="subcellular location">
    <subcellularLocation>
        <location evidence="1">Nucleus</location>
    </subcellularLocation>
</comment>
<keyword evidence="1" id="KW-0805">Transcription regulation</keyword>
<organism evidence="3 4">
    <name type="scientific">Henosepilachna vigintioctopunctata</name>
    <dbReference type="NCBI Taxonomy" id="420089"/>
    <lineage>
        <taxon>Eukaryota</taxon>
        <taxon>Metazoa</taxon>
        <taxon>Ecdysozoa</taxon>
        <taxon>Arthropoda</taxon>
        <taxon>Hexapoda</taxon>
        <taxon>Insecta</taxon>
        <taxon>Pterygota</taxon>
        <taxon>Neoptera</taxon>
        <taxon>Endopterygota</taxon>
        <taxon>Coleoptera</taxon>
        <taxon>Polyphaga</taxon>
        <taxon>Cucujiformia</taxon>
        <taxon>Coccinelloidea</taxon>
        <taxon>Coccinellidae</taxon>
        <taxon>Epilachninae</taxon>
        <taxon>Epilachnini</taxon>
        <taxon>Henosepilachna</taxon>
    </lineage>
</organism>
<dbReference type="InterPro" id="IPR032200">
    <property type="entry name" value="COE_DBD"/>
</dbReference>
<dbReference type="Proteomes" id="UP001431783">
    <property type="component" value="Unassembled WGS sequence"/>
</dbReference>
<evidence type="ECO:0000256" key="1">
    <source>
        <dbReference type="RuleBase" id="RU004489"/>
    </source>
</evidence>
<dbReference type="EMBL" id="JARQZJ010000094">
    <property type="protein sequence ID" value="KAK9885046.1"/>
    <property type="molecule type" value="Genomic_DNA"/>
</dbReference>
<keyword evidence="1" id="KW-0539">Nucleus</keyword>
<keyword evidence="1" id="KW-0238">DNA-binding</keyword>